<sequence>MDLRQLKCFVAVAEELHFGKAAERMGLAPPALSRQVRALEEELGADLLTRTTRSVNLTRAGLLLLDEAKALLARAEHAARHVREAASSTSKVLRIGAIDGASASFLPRIMTEFRQRHPRAHIQFTEAMTAPQLQMLDAGKLDLCLVRPPRRQVDCAFEILRVEMPLVVMPAAHPLADSDAVMMGDLVGEPFIVPSRRMRPYAYDLVMSYFDSVGTVPNVVQEVTEKPAMFAAVAAGIGLALAPDWTAAMNWPGVTTRRLKGLLLDPPPDGALVGVAWRPHQRLAARDAFLDLLRERVSLTSDDKVVPFRRLPRIRRQSKKPDSQGD</sequence>
<dbReference type="PROSITE" id="PS50931">
    <property type="entry name" value="HTH_LYSR"/>
    <property type="match status" value="1"/>
</dbReference>
<dbReference type="Gene3D" id="3.40.190.10">
    <property type="entry name" value="Periplasmic binding protein-like II"/>
    <property type="match status" value="2"/>
</dbReference>
<proteinExistence type="inferred from homology"/>
<dbReference type="SUPFAM" id="SSF53850">
    <property type="entry name" value="Periplasmic binding protein-like II"/>
    <property type="match status" value="1"/>
</dbReference>
<keyword evidence="7" id="KW-1185">Reference proteome</keyword>
<evidence type="ECO:0000313" key="7">
    <source>
        <dbReference type="Proteomes" id="UP000182703"/>
    </source>
</evidence>
<dbReference type="InterPro" id="IPR000847">
    <property type="entry name" value="LysR_HTH_N"/>
</dbReference>
<dbReference type="PRINTS" id="PR00039">
    <property type="entry name" value="HTHLYSR"/>
</dbReference>
<name>A0AAC9JQI6_9HYPH</name>
<gene>
    <name evidence="6" type="ORF">BOQ54_03785</name>
</gene>
<accession>A0AAC9JQI6</accession>
<feature type="domain" description="HTH lysR-type" evidence="5">
    <location>
        <begin position="1"/>
        <end position="58"/>
    </location>
</feature>
<dbReference type="AlphaFoldDB" id="A0AAC9JQI6"/>
<keyword evidence="4" id="KW-0804">Transcription</keyword>
<dbReference type="Gene3D" id="1.10.10.10">
    <property type="entry name" value="Winged helix-like DNA-binding domain superfamily/Winged helix DNA-binding domain"/>
    <property type="match status" value="1"/>
</dbReference>
<dbReference type="GO" id="GO:0032993">
    <property type="term" value="C:protein-DNA complex"/>
    <property type="evidence" value="ECO:0007669"/>
    <property type="project" value="TreeGrafter"/>
</dbReference>
<dbReference type="FunFam" id="1.10.10.10:FF:000001">
    <property type="entry name" value="LysR family transcriptional regulator"/>
    <property type="match status" value="1"/>
</dbReference>
<dbReference type="InterPro" id="IPR036388">
    <property type="entry name" value="WH-like_DNA-bd_sf"/>
</dbReference>
<dbReference type="PANTHER" id="PTHR30346:SF0">
    <property type="entry name" value="HCA OPERON TRANSCRIPTIONAL ACTIVATOR HCAR"/>
    <property type="match status" value="1"/>
</dbReference>
<dbReference type="GO" id="GO:0003677">
    <property type="term" value="F:DNA binding"/>
    <property type="evidence" value="ECO:0007669"/>
    <property type="project" value="UniProtKB-KW"/>
</dbReference>
<dbReference type="KEGG" id="cdq:BOQ54_03785"/>
<evidence type="ECO:0000256" key="3">
    <source>
        <dbReference type="ARBA" id="ARBA00023125"/>
    </source>
</evidence>
<evidence type="ECO:0000313" key="6">
    <source>
        <dbReference type="EMBL" id="APF36551.1"/>
    </source>
</evidence>
<dbReference type="InterPro" id="IPR036390">
    <property type="entry name" value="WH_DNA-bd_sf"/>
</dbReference>
<dbReference type="CDD" id="cd08414">
    <property type="entry name" value="PBP2_LTTR_aromatics_like"/>
    <property type="match status" value="1"/>
</dbReference>
<dbReference type="PANTHER" id="PTHR30346">
    <property type="entry name" value="TRANSCRIPTIONAL DUAL REGULATOR HCAR-RELATED"/>
    <property type="match status" value="1"/>
</dbReference>
<evidence type="ECO:0000256" key="4">
    <source>
        <dbReference type="ARBA" id="ARBA00023163"/>
    </source>
</evidence>
<organism evidence="6 7">
    <name type="scientific">Chelatococcus daeguensis</name>
    <dbReference type="NCBI Taxonomy" id="444444"/>
    <lineage>
        <taxon>Bacteria</taxon>
        <taxon>Pseudomonadati</taxon>
        <taxon>Pseudomonadota</taxon>
        <taxon>Alphaproteobacteria</taxon>
        <taxon>Hyphomicrobiales</taxon>
        <taxon>Chelatococcaceae</taxon>
        <taxon>Chelatococcus</taxon>
    </lineage>
</organism>
<keyword evidence="2" id="KW-0805">Transcription regulation</keyword>
<keyword evidence="3" id="KW-0238">DNA-binding</keyword>
<comment type="similarity">
    <text evidence="1">Belongs to the LysR transcriptional regulatory family.</text>
</comment>
<evidence type="ECO:0000256" key="1">
    <source>
        <dbReference type="ARBA" id="ARBA00009437"/>
    </source>
</evidence>
<evidence type="ECO:0000256" key="2">
    <source>
        <dbReference type="ARBA" id="ARBA00023015"/>
    </source>
</evidence>
<dbReference type="EMBL" id="CP018095">
    <property type="protein sequence ID" value="APF36551.1"/>
    <property type="molecule type" value="Genomic_DNA"/>
</dbReference>
<dbReference type="Proteomes" id="UP000182703">
    <property type="component" value="Chromosome"/>
</dbReference>
<dbReference type="GO" id="GO:0003700">
    <property type="term" value="F:DNA-binding transcription factor activity"/>
    <property type="evidence" value="ECO:0007669"/>
    <property type="project" value="InterPro"/>
</dbReference>
<dbReference type="RefSeq" id="WP_055460353.1">
    <property type="nucleotide sequence ID" value="NZ_CP018095.1"/>
</dbReference>
<dbReference type="InterPro" id="IPR005119">
    <property type="entry name" value="LysR_subst-bd"/>
</dbReference>
<evidence type="ECO:0000259" key="5">
    <source>
        <dbReference type="PROSITE" id="PS50931"/>
    </source>
</evidence>
<dbReference type="SUPFAM" id="SSF46785">
    <property type="entry name" value="Winged helix' DNA-binding domain"/>
    <property type="match status" value="1"/>
</dbReference>
<protein>
    <recommendedName>
        <fullName evidence="5">HTH lysR-type domain-containing protein</fullName>
    </recommendedName>
</protein>
<reference evidence="6 7" key="1">
    <citation type="submission" date="2016-11" db="EMBL/GenBank/DDBJ databases">
        <title>Complete genome sequence of the aerobically denitrifying bacterium Chelatococcus daeguensis TAD1.</title>
        <authorList>
            <person name="Yang Y."/>
            <person name="Huang S."/>
            <person name="Lin E."/>
        </authorList>
    </citation>
    <scope>NUCLEOTIDE SEQUENCE [LARGE SCALE GENOMIC DNA]</scope>
    <source>
        <strain evidence="6 7">TAD1</strain>
    </source>
</reference>
<dbReference type="Pfam" id="PF00126">
    <property type="entry name" value="HTH_1"/>
    <property type="match status" value="1"/>
</dbReference>
<dbReference type="Pfam" id="PF03466">
    <property type="entry name" value="LysR_substrate"/>
    <property type="match status" value="1"/>
</dbReference>